<sequence length="101" mass="11776">MDPIYTYGNFILQKLVKFCLPRQFDVLYNPTGVPIPGIDQWNLQVHDRKGVELFPQASFKNKHLRVDTGEEYLKVEPLSEEDAENRSDSMEEMSKQLSLQM</sequence>
<feature type="region of interest" description="Disordered" evidence="1">
    <location>
        <begin position="76"/>
        <end position="101"/>
    </location>
</feature>
<dbReference type="Proteomes" id="UP000054144">
    <property type="component" value="Unassembled WGS sequence"/>
</dbReference>
<organism evidence="2 3">
    <name type="scientific">Fistulina hepatica ATCC 64428</name>
    <dbReference type="NCBI Taxonomy" id="1128425"/>
    <lineage>
        <taxon>Eukaryota</taxon>
        <taxon>Fungi</taxon>
        <taxon>Dikarya</taxon>
        <taxon>Basidiomycota</taxon>
        <taxon>Agaricomycotina</taxon>
        <taxon>Agaricomycetes</taxon>
        <taxon>Agaricomycetidae</taxon>
        <taxon>Agaricales</taxon>
        <taxon>Fistulinaceae</taxon>
        <taxon>Fistulina</taxon>
    </lineage>
</organism>
<accession>A0A0D6ZZ72</accession>
<gene>
    <name evidence="2" type="ORF">FISHEDRAFT_62900</name>
</gene>
<keyword evidence="3" id="KW-1185">Reference proteome</keyword>
<evidence type="ECO:0000256" key="1">
    <source>
        <dbReference type="SAM" id="MobiDB-lite"/>
    </source>
</evidence>
<evidence type="ECO:0000313" key="3">
    <source>
        <dbReference type="Proteomes" id="UP000054144"/>
    </source>
</evidence>
<proteinExistence type="predicted"/>
<reference evidence="2 3" key="1">
    <citation type="journal article" date="2015" name="Fungal Genet. Biol.">
        <title>Evolution of novel wood decay mechanisms in Agaricales revealed by the genome sequences of Fistulina hepatica and Cylindrobasidium torrendii.</title>
        <authorList>
            <person name="Floudas D."/>
            <person name="Held B.W."/>
            <person name="Riley R."/>
            <person name="Nagy L.G."/>
            <person name="Koehler G."/>
            <person name="Ransdell A.S."/>
            <person name="Younus H."/>
            <person name="Chow J."/>
            <person name="Chiniquy J."/>
            <person name="Lipzen A."/>
            <person name="Tritt A."/>
            <person name="Sun H."/>
            <person name="Haridas S."/>
            <person name="LaButti K."/>
            <person name="Ohm R.A."/>
            <person name="Kues U."/>
            <person name="Blanchette R.A."/>
            <person name="Grigoriev I.V."/>
            <person name="Minto R.E."/>
            <person name="Hibbett D.S."/>
        </authorList>
    </citation>
    <scope>NUCLEOTIDE SEQUENCE [LARGE SCALE GENOMIC DNA]</scope>
    <source>
        <strain evidence="2 3">ATCC 64428</strain>
    </source>
</reference>
<feature type="compositionally biased region" description="Basic and acidic residues" evidence="1">
    <location>
        <begin position="84"/>
        <end position="94"/>
    </location>
</feature>
<dbReference type="AlphaFoldDB" id="A0A0D6ZZ72"/>
<protein>
    <submittedName>
        <fullName evidence="2">Uncharacterized protein</fullName>
    </submittedName>
</protein>
<dbReference type="EMBL" id="KN882117">
    <property type="protein sequence ID" value="KIY43127.1"/>
    <property type="molecule type" value="Genomic_DNA"/>
</dbReference>
<dbReference type="OrthoDB" id="6428749at2759"/>
<evidence type="ECO:0000313" key="2">
    <source>
        <dbReference type="EMBL" id="KIY43127.1"/>
    </source>
</evidence>
<name>A0A0D6ZZ72_9AGAR</name>